<evidence type="ECO:0000313" key="15">
    <source>
        <dbReference type="RefSeq" id="XP_019706227.1"/>
    </source>
</evidence>
<evidence type="ECO:0000256" key="4">
    <source>
        <dbReference type="ARBA" id="ARBA00022723"/>
    </source>
</evidence>
<dbReference type="RefSeq" id="XP_019706227.1">
    <property type="nucleotide sequence ID" value="XM_019850668.2"/>
</dbReference>
<evidence type="ECO:0000256" key="8">
    <source>
        <dbReference type="PROSITE-ProRule" id="PRU00175"/>
    </source>
</evidence>
<sequence>MSSMGHRHLINQSQMSEMDHDRIWNHPHPDSHMNLENGSLVHPSENAAVNGVNPMAYFNITLRSNDPPLPTSEIPNYMAVGASHDPYLHTPAAASSSRLPPSYVQHGPPFYNQHAIGDVGSTINPQMDYGRASYKRKIPALSIVSDRGNTSGYYSAGSSSNLPILNEQLQPKPLSGPHCWPWEPSSTVPSYGSSNLLTFGEGPRRNVRSRHNHALQLETVPVGVHASNNLPQHFHSTANTAGLSAVGQWSQSSVSMEPPRMVLSSEVSSFNHEMNQSLVGSTVTDNNMEIDGGYHTNPIANRSSSTMPSLQGPPTRGPGLAHCSYGQRTYRAIPSYPTVGFAATLEDDRRPGAETMVAPRHPRPPSIIGRNNERNGRARNFYDRFQSLSDEDNTRNRWISEGVAIMDRSTFYDSRNYFDQHRDLRLDIDNMSYEELLALGERIGNVSTGLSEDAISRYLMETIYCSSEQNQDDEEELKCAICLEEYRDRESIGRLTCGHDFHASCIKRWLLIKNVCPICKASALQDNMKEK</sequence>
<dbReference type="GO" id="GO:0008270">
    <property type="term" value="F:zinc ion binding"/>
    <property type="evidence" value="ECO:0007669"/>
    <property type="project" value="UniProtKB-KW"/>
</dbReference>
<organism evidence="11 13">
    <name type="scientific">Elaeis guineensis var. tenera</name>
    <name type="common">Oil palm</name>
    <dbReference type="NCBI Taxonomy" id="51953"/>
    <lineage>
        <taxon>Eukaryota</taxon>
        <taxon>Viridiplantae</taxon>
        <taxon>Streptophyta</taxon>
        <taxon>Embryophyta</taxon>
        <taxon>Tracheophyta</taxon>
        <taxon>Spermatophyta</taxon>
        <taxon>Magnoliopsida</taxon>
        <taxon>Liliopsida</taxon>
        <taxon>Arecaceae</taxon>
        <taxon>Arecoideae</taxon>
        <taxon>Cocoseae</taxon>
        <taxon>Elaeidinae</taxon>
        <taxon>Elaeis</taxon>
    </lineage>
</organism>
<keyword evidence="11" id="KW-1185">Reference proteome</keyword>
<dbReference type="RefSeq" id="XP_019706226.1">
    <property type="nucleotide sequence ID" value="XM_019850667.2"/>
</dbReference>
<dbReference type="RefSeq" id="XP_010922544.1">
    <property type="nucleotide sequence ID" value="XM_010924242.3"/>
</dbReference>
<dbReference type="GO" id="GO:0061630">
    <property type="term" value="F:ubiquitin protein ligase activity"/>
    <property type="evidence" value="ECO:0007669"/>
    <property type="project" value="UniProtKB-EC"/>
</dbReference>
<feature type="domain" description="RING-type" evidence="10">
    <location>
        <begin position="479"/>
        <end position="520"/>
    </location>
</feature>
<dbReference type="RefSeq" id="XP_073114590.1">
    <property type="nucleotide sequence ID" value="XM_073258489.1"/>
</dbReference>
<dbReference type="RefSeq" id="XP_073114579.1">
    <property type="nucleotide sequence ID" value="XM_073258478.1"/>
</dbReference>
<dbReference type="SUPFAM" id="SSF57850">
    <property type="entry name" value="RING/U-box"/>
    <property type="match status" value="1"/>
</dbReference>
<dbReference type="RefSeq" id="XP_073114587.1">
    <property type="nucleotide sequence ID" value="XM_073258486.1"/>
</dbReference>
<evidence type="ECO:0000313" key="16">
    <source>
        <dbReference type="RefSeq" id="XP_019706228.1"/>
    </source>
</evidence>
<evidence type="ECO:0000313" key="17">
    <source>
        <dbReference type="RefSeq" id="XP_029120623.1"/>
    </source>
</evidence>
<dbReference type="RefSeq" id="XP_010922542.1">
    <property type="nucleotide sequence ID" value="XM_010924240.3"/>
</dbReference>
<dbReference type="EC" id="2.3.2.27" evidence="2"/>
<dbReference type="RefSeq" id="XP_029120623.1">
    <property type="nucleotide sequence ID" value="XM_029264790.1"/>
</dbReference>
<evidence type="ECO:0000313" key="14">
    <source>
        <dbReference type="RefSeq" id="XP_019706226.1"/>
    </source>
</evidence>
<dbReference type="CDD" id="cd16469">
    <property type="entry name" value="RING-H2_RNF24-like"/>
    <property type="match status" value="1"/>
</dbReference>
<evidence type="ECO:0000256" key="1">
    <source>
        <dbReference type="ARBA" id="ARBA00000900"/>
    </source>
</evidence>
<dbReference type="RefSeq" id="XP_073114581.1">
    <property type="nucleotide sequence ID" value="XM_073258480.1"/>
</dbReference>
<dbReference type="RefSeq" id="XP_073114580.1">
    <property type="nucleotide sequence ID" value="XM_073258479.1"/>
</dbReference>
<keyword evidence="5 8" id="KW-0863">Zinc-finger</keyword>
<keyword evidence="3" id="KW-0808">Transferase</keyword>
<dbReference type="Gene3D" id="3.30.40.10">
    <property type="entry name" value="Zinc/RING finger domain, C3HC4 (zinc finger)"/>
    <property type="match status" value="1"/>
</dbReference>
<dbReference type="RefSeq" id="XP_073114578.1">
    <property type="nucleotide sequence ID" value="XM_073258477.1"/>
</dbReference>
<evidence type="ECO:0000256" key="2">
    <source>
        <dbReference type="ARBA" id="ARBA00012483"/>
    </source>
</evidence>
<evidence type="ECO:0000256" key="3">
    <source>
        <dbReference type="ARBA" id="ARBA00022679"/>
    </source>
</evidence>
<dbReference type="SMART" id="SM00184">
    <property type="entry name" value="RING"/>
    <property type="match status" value="1"/>
</dbReference>
<dbReference type="GeneID" id="105045822"/>
<protein>
    <recommendedName>
        <fullName evidence="2">RING-type E3 ubiquitin transferase</fullName>
        <ecNumber evidence="2">2.3.2.27</ecNumber>
    </recommendedName>
</protein>
<dbReference type="AlphaFoldDB" id="A0A6I9R8Z9"/>
<dbReference type="Proteomes" id="UP000504607">
    <property type="component" value="Chromosome 5"/>
</dbReference>
<feature type="region of interest" description="Disordered" evidence="9">
    <location>
        <begin position="354"/>
        <end position="373"/>
    </location>
</feature>
<evidence type="ECO:0000313" key="19">
    <source>
        <dbReference type="RefSeq" id="XP_029120625.1"/>
    </source>
</evidence>
<dbReference type="RefSeq" id="XP_029120625.1">
    <property type="nucleotide sequence ID" value="XM_029264792.1"/>
</dbReference>
<evidence type="ECO:0000313" key="11">
    <source>
        <dbReference type="Proteomes" id="UP000504607"/>
    </source>
</evidence>
<dbReference type="RefSeq" id="XP_073114582.1">
    <property type="nucleotide sequence ID" value="XM_073258481.1"/>
</dbReference>
<dbReference type="InterPro" id="IPR001841">
    <property type="entry name" value="Znf_RING"/>
</dbReference>
<keyword evidence="4" id="KW-0479">Metal-binding</keyword>
<reference evidence="12 13" key="1">
    <citation type="submission" date="2025-04" db="UniProtKB">
        <authorList>
            <consortium name="RefSeq"/>
        </authorList>
    </citation>
    <scope>IDENTIFICATION</scope>
</reference>
<proteinExistence type="predicted"/>
<accession>A0A6I9R8Z9</accession>
<dbReference type="InterPro" id="IPR013083">
    <property type="entry name" value="Znf_RING/FYVE/PHD"/>
</dbReference>
<dbReference type="RefSeq" id="XP_073114577.1">
    <property type="nucleotide sequence ID" value="XM_073258476.1"/>
</dbReference>
<dbReference type="OrthoDB" id="8062037at2759"/>
<dbReference type="RefSeq" id="XP_073114589.1">
    <property type="nucleotide sequence ID" value="XM_073258488.1"/>
</dbReference>
<dbReference type="RefSeq" id="XP_073114584.1">
    <property type="nucleotide sequence ID" value="XM_073258483.1"/>
</dbReference>
<dbReference type="RefSeq" id="XP_073114585.1">
    <property type="nucleotide sequence ID" value="XM_073258484.1"/>
</dbReference>
<dbReference type="RefSeq" id="XP_073114583.1">
    <property type="nucleotide sequence ID" value="XM_073258482.1"/>
</dbReference>
<dbReference type="RefSeq" id="XP_073114586.1">
    <property type="nucleotide sequence ID" value="XM_073258485.1"/>
</dbReference>
<evidence type="ECO:0000313" key="13">
    <source>
        <dbReference type="RefSeq" id="XP_010922544.1"/>
    </source>
</evidence>
<evidence type="ECO:0000259" key="10">
    <source>
        <dbReference type="PROSITE" id="PS50089"/>
    </source>
</evidence>
<evidence type="ECO:0000256" key="5">
    <source>
        <dbReference type="ARBA" id="ARBA00022771"/>
    </source>
</evidence>
<dbReference type="PANTHER" id="PTHR22937">
    <property type="entry name" value="E3 UBIQUITIN-PROTEIN LIGASE RNF165"/>
    <property type="match status" value="1"/>
</dbReference>
<dbReference type="InterPro" id="IPR045191">
    <property type="entry name" value="MBR1/2-like"/>
</dbReference>
<comment type="catalytic activity">
    <reaction evidence="1">
        <text>S-ubiquitinyl-[E2 ubiquitin-conjugating enzyme]-L-cysteine + [acceptor protein]-L-lysine = [E2 ubiquitin-conjugating enzyme]-L-cysteine + N(6)-ubiquitinyl-[acceptor protein]-L-lysine.</text>
        <dbReference type="EC" id="2.3.2.27"/>
    </reaction>
</comment>
<keyword evidence="6" id="KW-0833">Ubl conjugation pathway</keyword>
<dbReference type="PROSITE" id="PS50089">
    <property type="entry name" value="ZF_RING_2"/>
    <property type="match status" value="1"/>
</dbReference>
<dbReference type="Pfam" id="PF13639">
    <property type="entry name" value="zf-RING_2"/>
    <property type="match status" value="1"/>
</dbReference>
<evidence type="ECO:0000256" key="6">
    <source>
        <dbReference type="ARBA" id="ARBA00022786"/>
    </source>
</evidence>
<gene>
    <name evidence="12 13 14 15 16 17 18 19" type="primary">LOC105045822</name>
</gene>
<name>A0A6I9R8Z9_ELAGV</name>
<evidence type="ECO:0000313" key="18">
    <source>
        <dbReference type="RefSeq" id="XP_029120624.1"/>
    </source>
</evidence>
<dbReference type="RefSeq" id="XP_073114588.1">
    <property type="nucleotide sequence ID" value="XM_073258487.1"/>
</dbReference>
<keyword evidence="7" id="KW-0862">Zinc</keyword>
<dbReference type="RefSeq" id="XP_029120624.1">
    <property type="nucleotide sequence ID" value="XM_029264791.1"/>
</dbReference>
<evidence type="ECO:0000256" key="9">
    <source>
        <dbReference type="SAM" id="MobiDB-lite"/>
    </source>
</evidence>
<dbReference type="RefSeq" id="XP_019706228.1">
    <property type="nucleotide sequence ID" value="XM_019850669.2"/>
</dbReference>
<dbReference type="PANTHER" id="PTHR22937:SF65">
    <property type="entry name" value="E3 UBIQUITIN-PROTEIN LIGASE ARK2C"/>
    <property type="match status" value="1"/>
</dbReference>
<dbReference type="KEGG" id="egu:105045822"/>
<evidence type="ECO:0000313" key="12">
    <source>
        <dbReference type="RefSeq" id="XP_010922542.1"/>
    </source>
</evidence>
<evidence type="ECO:0000256" key="7">
    <source>
        <dbReference type="ARBA" id="ARBA00022833"/>
    </source>
</evidence>